<dbReference type="AlphaFoldDB" id="A0A7J6KVR4"/>
<dbReference type="PANTHER" id="PTHR37984:SF5">
    <property type="entry name" value="PROTEIN NYNRIN-LIKE"/>
    <property type="match status" value="1"/>
</dbReference>
<name>A0A7J6KVR4_PEROL</name>
<feature type="domain" description="Integrase catalytic" evidence="3">
    <location>
        <begin position="846"/>
        <end position="1011"/>
    </location>
</feature>
<comment type="caution">
    <text evidence="4">The sequence shown here is derived from an EMBL/GenBank/DDBJ whole genome shotgun (WGS) entry which is preliminary data.</text>
</comment>
<dbReference type="OrthoDB" id="422540at2759"/>
<feature type="compositionally biased region" description="Basic residues" evidence="1">
    <location>
        <begin position="414"/>
        <end position="424"/>
    </location>
</feature>
<dbReference type="EMBL" id="JABANN010001019">
    <property type="protein sequence ID" value="KAF4651659.1"/>
    <property type="molecule type" value="Genomic_DNA"/>
</dbReference>
<evidence type="ECO:0000313" key="5">
    <source>
        <dbReference type="EMBL" id="KAF4651659.1"/>
    </source>
</evidence>
<dbReference type="InterPro" id="IPR001584">
    <property type="entry name" value="Integrase_cat-core"/>
</dbReference>
<evidence type="ECO:0000313" key="4">
    <source>
        <dbReference type="EMBL" id="KAF4650576.1"/>
    </source>
</evidence>
<dbReference type="GO" id="GO:0015074">
    <property type="term" value="P:DNA integration"/>
    <property type="evidence" value="ECO:0007669"/>
    <property type="project" value="InterPro"/>
</dbReference>
<dbReference type="InterPro" id="IPR043128">
    <property type="entry name" value="Rev_trsase/Diguanyl_cyclase"/>
</dbReference>
<reference evidence="6 7" key="1">
    <citation type="submission" date="2020-04" db="EMBL/GenBank/DDBJ databases">
        <title>Perkinsus olseni comparative genomics.</title>
        <authorList>
            <person name="Bogema D.R."/>
        </authorList>
    </citation>
    <scope>NUCLEOTIDE SEQUENCE [LARGE SCALE GENOMIC DNA]</scope>
    <source>
        <strain evidence="4">ATCC PRA-179</strain>
        <strain evidence="5">ATCC PRA-31</strain>
    </source>
</reference>
<dbReference type="Gene3D" id="3.30.420.10">
    <property type="entry name" value="Ribonuclease H-like superfamily/Ribonuclease H"/>
    <property type="match status" value="1"/>
</dbReference>
<sequence length="1140" mass="125839">MFGALGITFTSTKGISLNGTSPLTTRRDTASQTDEATSNCLTPDSNSTEESIPSTAEATTDSTIQGPLTPRAAPAVTCHRASTDVQPLISTIQDGPTKRLRCDIDPIGNATVWPYRAAQRKRTQVDAEIIHQKLCAMEAQGKVRRVQDSDLSIVCEPILIDKLDRADGKSQLRTVPFSDTELSSRYRLVIDTKPLNSLQLSFDDSGNFIFVPGGEIPKDSKQRDEFSYKQHQRTATNLLKDVPSANLGFWAKLDLRDAFGSIAVSYPLQKLFGTTSICPRTGVSVRWALTSLPQGWRWSSLAFQVGLTTLLDTTVNPKLAAEGIAATVLHVQDDILVSSHTVVDGEKALKVLSDVLVDHGFIINQQKSQPPARSTTFCGLLLHGRTYRPLPAKREITEATFNTAFNDFLNGKAPSKRRGRRRPKQTTEALRQNRHSWLRSWTGVFNFLSGHLLPKAINALQVLNQAIKHYQDDSTTTEFLETLTTAISDAFGLLLRAYLAGTLPCSLGNDGVGTLAVVEANHDSYGAIIFKVFEVPGDANEFASYSKAVFNCIPNLGEIFDLPEDRVANLPLRVCGERFSKVESSRSSTWRERAALLNVIHNNQCLLSGKVIAVTDNANVGKHWHSVETEFGIGSYLAKWQTYQRCVHLTTWAARGSLPAIADAIARSLEVPSTSTPTPSVCSCHADCRAAETTDVDHEQKHTFSSSFTPVSTLHGIFSAWRSRAASKPFPAHDDDIDALQWLANAQSECSEVQHLHDVNPKKFIVDDCGVLTVKGRYVVPRAYARDVVTRVHTEHGHCGLKQTLSIVKEVFYVIGLSAVAAKVVSSCRCFFSRAVRSARHDGGSLRHRRDIMELIYVDIVGPLPSTRGADGGFRFILTWLDSTSGFVGGIPLRRATSYEICNALEQNVLDIYGRVKEIASDNGSSFGSSIFLSWCSSYSIRPWKIPVYCPWRNGQLERCHRSLKATLRCLCDSVQHKWDRYLSKALFRCNSRIIPGTDSISPFMLMFGESRTVLRRFMPSPTSSFSQSLSDVVRNIVEVRNRRLDAIFGDADNVKPTIDPVPQCNQHRRSASVQIGDSVLKWSPSTAQGPLGTHWSGPYTITHKPGRQTVILSDGSLQDCRNVRKWYGKAPPSSGNTLL</sequence>
<evidence type="ECO:0000259" key="3">
    <source>
        <dbReference type="PROSITE" id="PS50994"/>
    </source>
</evidence>
<evidence type="ECO:0000313" key="7">
    <source>
        <dbReference type="Proteomes" id="UP000572268"/>
    </source>
</evidence>
<organism evidence="4 6">
    <name type="scientific">Perkinsus olseni</name>
    <name type="common">Perkinsus atlanticus</name>
    <dbReference type="NCBI Taxonomy" id="32597"/>
    <lineage>
        <taxon>Eukaryota</taxon>
        <taxon>Sar</taxon>
        <taxon>Alveolata</taxon>
        <taxon>Perkinsozoa</taxon>
        <taxon>Perkinsea</taxon>
        <taxon>Perkinsida</taxon>
        <taxon>Perkinsidae</taxon>
        <taxon>Perkinsus</taxon>
    </lineage>
</organism>
<proteinExistence type="predicted"/>
<dbReference type="EMBL" id="JABAHT010001015">
    <property type="protein sequence ID" value="KAF4650576.1"/>
    <property type="molecule type" value="Genomic_DNA"/>
</dbReference>
<protein>
    <submittedName>
        <fullName evidence="4">Uncharacterized protein</fullName>
    </submittedName>
</protein>
<evidence type="ECO:0000259" key="2">
    <source>
        <dbReference type="PROSITE" id="PS50878"/>
    </source>
</evidence>
<feature type="domain" description="Reverse transcriptase" evidence="2">
    <location>
        <begin position="156"/>
        <end position="382"/>
    </location>
</feature>
<dbReference type="SUPFAM" id="SSF56672">
    <property type="entry name" value="DNA/RNA polymerases"/>
    <property type="match status" value="1"/>
</dbReference>
<gene>
    <name evidence="5" type="ORF">FOL46_000191</name>
    <name evidence="4" type="ORF">FOZ61_000192</name>
</gene>
<dbReference type="Gene3D" id="1.10.340.70">
    <property type="match status" value="1"/>
</dbReference>
<accession>A0A7J6KVR4</accession>
<evidence type="ECO:0000313" key="6">
    <source>
        <dbReference type="Proteomes" id="UP000570595"/>
    </source>
</evidence>
<evidence type="ECO:0000256" key="1">
    <source>
        <dbReference type="SAM" id="MobiDB-lite"/>
    </source>
</evidence>
<dbReference type="PROSITE" id="PS50878">
    <property type="entry name" value="RT_POL"/>
    <property type="match status" value="1"/>
</dbReference>
<feature type="region of interest" description="Disordered" evidence="1">
    <location>
        <begin position="16"/>
        <end position="73"/>
    </location>
</feature>
<dbReference type="InterPro" id="IPR050951">
    <property type="entry name" value="Retrovirus_Pol_polyprotein"/>
</dbReference>
<dbReference type="Proteomes" id="UP000572268">
    <property type="component" value="Unassembled WGS sequence"/>
</dbReference>
<dbReference type="InterPro" id="IPR041588">
    <property type="entry name" value="Integrase_H2C2"/>
</dbReference>
<dbReference type="SUPFAM" id="SSF53098">
    <property type="entry name" value="Ribonuclease H-like"/>
    <property type="match status" value="1"/>
</dbReference>
<dbReference type="InterPro" id="IPR000477">
    <property type="entry name" value="RT_dom"/>
</dbReference>
<dbReference type="Gene3D" id="3.30.70.270">
    <property type="match status" value="1"/>
</dbReference>
<dbReference type="InterPro" id="IPR036397">
    <property type="entry name" value="RNaseH_sf"/>
</dbReference>
<dbReference type="InterPro" id="IPR012337">
    <property type="entry name" value="RNaseH-like_sf"/>
</dbReference>
<dbReference type="PANTHER" id="PTHR37984">
    <property type="entry name" value="PROTEIN CBG26694"/>
    <property type="match status" value="1"/>
</dbReference>
<dbReference type="Pfam" id="PF00078">
    <property type="entry name" value="RVT_1"/>
    <property type="match status" value="1"/>
</dbReference>
<dbReference type="Proteomes" id="UP000570595">
    <property type="component" value="Unassembled WGS sequence"/>
</dbReference>
<feature type="compositionally biased region" description="Polar residues" evidence="1">
    <location>
        <begin position="16"/>
        <end position="66"/>
    </location>
</feature>
<dbReference type="Pfam" id="PF17921">
    <property type="entry name" value="Integrase_H2C2"/>
    <property type="match status" value="1"/>
</dbReference>
<feature type="region of interest" description="Disordered" evidence="1">
    <location>
        <begin position="410"/>
        <end position="429"/>
    </location>
</feature>
<dbReference type="GO" id="GO:0003676">
    <property type="term" value="F:nucleic acid binding"/>
    <property type="evidence" value="ECO:0007669"/>
    <property type="project" value="InterPro"/>
</dbReference>
<dbReference type="PROSITE" id="PS50994">
    <property type="entry name" value="INTEGRASE"/>
    <property type="match status" value="1"/>
</dbReference>
<dbReference type="InterPro" id="IPR043502">
    <property type="entry name" value="DNA/RNA_pol_sf"/>
</dbReference>